<protein>
    <submittedName>
        <fullName evidence="2">Acyl dehydratase</fullName>
    </submittedName>
</protein>
<dbReference type="Pfam" id="PF01575">
    <property type="entry name" value="MaoC_dehydratas"/>
    <property type="match status" value="1"/>
</dbReference>
<dbReference type="SUPFAM" id="SSF54637">
    <property type="entry name" value="Thioesterase/thiol ester dehydrase-isomerase"/>
    <property type="match status" value="1"/>
</dbReference>
<dbReference type="AlphaFoldDB" id="A0A0K1PG43"/>
<organism evidence="2 3">
    <name type="scientific">Vulgatibacter incomptus</name>
    <dbReference type="NCBI Taxonomy" id="1391653"/>
    <lineage>
        <taxon>Bacteria</taxon>
        <taxon>Pseudomonadati</taxon>
        <taxon>Myxococcota</taxon>
        <taxon>Myxococcia</taxon>
        <taxon>Myxococcales</taxon>
        <taxon>Cystobacterineae</taxon>
        <taxon>Vulgatibacteraceae</taxon>
        <taxon>Vulgatibacter</taxon>
    </lineage>
</organism>
<feature type="domain" description="MaoC-like" evidence="1">
    <location>
        <begin position="16"/>
        <end position="128"/>
    </location>
</feature>
<keyword evidence="3" id="KW-1185">Reference proteome</keyword>
<dbReference type="KEGG" id="vin:AKJ08_2773"/>
<dbReference type="EMBL" id="CP012332">
    <property type="protein sequence ID" value="AKU92386.1"/>
    <property type="molecule type" value="Genomic_DNA"/>
</dbReference>
<gene>
    <name evidence="2" type="ORF">AKJ08_2773</name>
</gene>
<dbReference type="InterPro" id="IPR039375">
    <property type="entry name" value="NodN-like"/>
</dbReference>
<dbReference type="OrthoDB" id="9801735at2"/>
<accession>A0A0K1PG43</accession>
<proteinExistence type="predicted"/>
<dbReference type="InterPro" id="IPR002539">
    <property type="entry name" value="MaoC-like_dom"/>
</dbReference>
<evidence type="ECO:0000259" key="1">
    <source>
        <dbReference type="Pfam" id="PF01575"/>
    </source>
</evidence>
<dbReference type="Gene3D" id="3.10.129.10">
    <property type="entry name" value="Hotdog Thioesterase"/>
    <property type="match status" value="1"/>
</dbReference>
<sequence>MEKTKIEGRAGLEALVGKPLPAGPWHQLSFEEIVAFADATGDHQWIHVDRERALRESPFGAPIAHGYYTLSRIAGLFFEAVEVTGFSAVLNYGLDKVRFPAPMKEGARYRLSPTVESITEVKGGLEVVFKNTIELEGEAKPTCVAQCVFRYLG</sequence>
<dbReference type="CDD" id="cd03450">
    <property type="entry name" value="NodN"/>
    <property type="match status" value="1"/>
</dbReference>
<dbReference type="InterPro" id="IPR029069">
    <property type="entry name" value="HotDog_dom_sf"/>
</dbReference>
<dbReference type="Proteomes" id="UP000055590">
    <property type="component" value="Chromosome"/>
</dbReference>
<dbReference type="PANTHER" id="PTHR42993:SF1">
    <property type="entry name" value="MAOC-LIKE DEHYDRATASE DOMAIN-CONTAINING PROTEIN"/>
    <property type="match status" value="1"/>
</dbReference>
<dbReference type="STRING" id="1391653.AKJ08_2773"/>
<evidence type="ECO:0000313" key="2">
    <source>
        <dbReference type="EMBL" id="AKU92386.1"/>
    </source>
</evidence>
<evidence type="ECO:0000313" key="3">
    <source>
        <dbReference type="Proteomes" id="UP000055590"/>
    </source>
</evidence>
<reference evidence="2 3" key="1">
    <citation type="submission" date="2015-08" db="EMBL/GenBank/DDBJ databases">
        <authorList>
            <person name="Babu N.S."/>
            <person name="Beckwith C.J."/>
            <person name="Beseler K.G."/>
            <person name="Brison A."/>
            <person name="Carone J.V."/>
            <person name="Caskin T.P."/>
            <person name="Diamond M."/>
            <person name="Durham M.E."/>
            <person name="Foxe J.M."/>
            <person name="Go M."/>
            <person name="Henderson B.A."/>
            <person name="Jones I.B."/>
            <person name="McGettigan J.A."/>
            <person name="Micheletti S.J."/>
            <person name="Nasrallah M.E."/>
            <person name="Ortiz D."/>
            <person name="Piller C.R."/>
            <person name="Privatt S.R."/>
            <person name="Schneider S.L."/>
            <person name="Sharp S."/>
            <person name="Smith T.C."/>
            <person name="Stanton J.D."/>
            <person name="Ullery H.E."/>
            <person name="Wilson R.J."/>
            <person name="Serrano M.G."/>
            <person name="Buck G."/>
            <person name="Lee V."/>
            <person name="Wang Y."/>
            <person name="Carvalho R."/>
            <person name="Voegtly L."/>
            <person name="Shi R."/>
            <person name="Duckworth R."/>
            <person name="Johnson A."/>
            <person name="Loviza R."/>
            <person name="Walstead R."/>
            <person name="Shah Z."/>
            <person name="Kiflezghi M."/>
            <person name="Wade K."/>
            <person name="Ball S.L."/>
            <person name="Bradley K.W."/>
            <person name="Asai D.J."/>
            <person name="Bowman C.A."/>
            <person name="Russell D.A."/>
            <person name="Pope W.H."/>
            <person name="Jacobs-Sera D."/>
            <person name="Hendrix R.W."/>
            <person name="Hatfull G.F."/>
        </authorList>
    </citation>
    <scope>NUCLEOTIDE SEQUENCE [LARGE SCALE GENOMIC DNA]</scope>
    <source>
        <strain evidence="2 3">DSM 27710</strain>
    </source>
</reference>
<dbReference type="PANTHER" id="PTHR42993">
    <property type="entry name" value="MAOC-LIKE DEHYDRATASE DOMAIN-CONTAINING PROTEIN"/>
    <property type="match status" value="1"/>
</dbReference>
<dbReference type="RefSeq" id="WP_050726561.1">
    <property type="nucleotide sequence ID" value="NZ_CP012332.1"/>
</dbReference>
<dbReference type="PATRIC" id="fig|1391653.3.peg.2886"/>
<name>A0A0K1PG43_9BACT</name>